<keyword evidence="2" id="KW-1185">Reference proteome</keyword>
<organism evidence="1 2">
    <name type="scientific">Rhamnusium bicolor</name>
    <dbReference type="NCBI Taxonomy" id="1586634"/>
    <lineage>
        <taxon>Eukaryota</taxon>
        <taxon>Metazoa</taxon>
        <taxon>Ecdysozoa</taxon>
        <taxon>Arthropoda</taxon>
        <taxon>Hexapoda</taxon>
        <taxon>Insecta</taxon>
        <taxon>Pterygota</taxon>
        <taxon>Neoptera</taxon>
        <taxon>Endopterygota</taxon>
        <taxon>Coleoptera</taxon>
        <taxon>Polyphaga</taxon>
        <taxon>Cucujiformia</taxon>
        <taxon>Chrysomeloidea</taxon>
        <taxon>Cerambycidae</taxon>
        <taxon>Lepturinae</taxon>
        <taxon>Rhagiini</taxon>
        <taxon>Rhamnusium</taxon>
    </lineage>
</organism>
<gene>
    <name evidence="1" type="ORF">NQ314_003035</name>
</gene>
<protein>
    <submittedName>
        <fullName evidence="1">Uncharacterized protein</fullName>
    </submittedName>
</protein>
<evidence type="ECO:0000313" key="1">
    <source>
        <dbReference type="EMBL" id="KAJ8967205.1"/>
    </source>
</evidence>
<comment type="caution">
    <text evidence="1">The sequence shown here is derived from an EMBL/GenBank/DDBJ whole genome shotgun (WGS) entry which is preliminary data.</text>
</comment>
<sequence length="73" mass="8360">MQVTSYAIVVAEDDSKNASGLEMPSWRDVQAYSVWPPTKLWSHIIHFIIVPLRTLPLELNRVILEKLVTVMDP</sequence>
<reference evidence="1" key="1">
    <citation type="journal article" date="2023" name="Insect Mol. Biol.">
        <title>Genome sequencing provides insights into the evolution of gene families encoding plant cell wall-degrading enzymes in longhorned beetles.</title>
        <authorList>
            <person name="Shin N.R."/>
            <person name="Okamura Y."/>
            <person name="Kirsch R."/>
            <person name="Pauchet Y."/>
        </authorList>
    </citation>
    <scope>NUCLEOTIDE SEQUENCE</scope>
    <source>
        <strain evidence="1">RBIC_L_NR</strain>
    </source>
</reference>
<evidence type="ECO:0000313" key="2">
    <source>
        <dbReference type="Proteomes" id="UP001162156"/>
    </source>
</evidence>
<dbReference type="AlphaFoldDB" id="A0AAV8ZRH8"/>
<name>A0AAV8ZRH8_9CUCU</name>
<dbReference type="Proteomes" id="UP001162156">
    <property type="component" value="Unassembled WGS sequence"/>
</dbReference>
<accession>A0AAV8ZRH8</accession>
<proteinExistence type="predicted"/>
<dbReference type="EMBL" id="JANEYF010000885">
    <property type="protein sequence ID" value="KAJ8967205.1"/>
    <property type="molecule type" value="Genomic_DNA"/>
</dbReference>